<dbReference type="Proteomes" id="UP001159364">
    <property type="component" value="Linkage Group LG07"/>
</dbReference>
<keyword evidence="3" id="KW-0238">DNA-binding</keyword>
<dbReference type="PANTHER" id="PTHR11945">
    <property type="entry name" value="MADS BOX PROTEIN"/>
    <property type="match status" value="1"/>
</dbReference>
<dbReference type="GO" id="GO:0000981">
    <property type="term" value="F:DNA-binding transcription factor activity, RNA polymerase II-specific"/>
    <property type="evidence" value="ECO:0007669"/>
    <property type="project" value="TreeGrafter"/>
</dbReference>
<dbReference type="Pfam" id="PF00319">
    <property type="entry name" value="SRF-TF"/>
    <property type="match status" value="1"/>
</dbReference>
<dbReference type="GO" id="GO:0005634">
    <property type="term" value="C:nucleus"/>
    <property type="evidence" value="ECO:0007669"/>
    <property type="project" value="UniProtKB-SubCell"/>
</dbReference>
<dbReference type="InterPro" id="IPR002100">
    <property type="entry name" value="TF_MADSbox"/>
</dbReference>
<evidence type="ECO:0000256" key="2">
    <source>
        <dbReference type="ARBA" id="ARBA00023015"/>
    </source>
</evidence>
<evidence type="ECO:0000313" key="7">
    <source>
        <dbReference type="EMBL" id="KAJ8759732.1"/>
    </source>
</evidence>
<sequence length="130" mass="14827">MVKPRKLPMQKPQTKIQRCITFSKRREGLFKKCAELAILCAAQVAMFMNTTDSLKLKVYSFGHPSVHAVLDAFLGNSCVIEPVDDDDTKLLAISLSEEIRILEREVSEIMIVKMKPEKVAGWFSWDLHVF</sequence>
<dbReference type="GO" id="GO:0046983">
    <property type="term" value="F:protein dimerization activity"/>
    <property type="evidence" value="ECO:0007669"/>
    <property type="project" value="InterPro"/>
</dbReference>
<dbReference type="PANTHER" id="PTHR11945:SF529">
    <property type="entry name" value="MADS-BOX DOMAIN-CONTAINING PROTEIN"/>
    <property type="match status" value="1"/>
</dbReference>
<dbReference type="EMBL" id="JAIWQS010000007">
    <property type="protein sequence ID" value="KAJ8759732.1"/>
    <property type="molecule type" value="Genomic_DNA"/>
</dbReference>
<dbReference type="PRINTS" id="PR00404">
    <property type="entry name" value="MADSDOMAIN"/>
</dbReference>
<accession>A0AAV8SZ28</accession>
<reference evidence="7 8" key="1">
    <citation type="submission" date="2021-09" db="EMBL/GenBank/DDBJ databases">
        <title>Genomic insights and catalytic innovation underlie evolution of tropane alkaloids biosynthesis.</title>
        <authorList>
            <person name="Wang Y.-J."/>
            <person name="Tian T."/>
            <person name="Huang J.-P."/>
            <person name="Huang S.-X."/>
        </authorList>
    </citation>
    <scope>NUCLEOTIDE SEQUENCE [LARGE SCALE GENOMIC DNA]</scope>
    <source>
        <strain evidence="7">KIB-2018</strain>
        <tissue evidence="7">Leaf</tissue>
    </source>
</reference>
<dbReference type="AlphaFoldDB" id="A0AAV8SZ28"/>
<feature type="domain" description="MADS-box" evidence="6">
    <location>
        <begin position="2"/>
        <end position="48"/>
    </location>
</feature>
<evidence type="ECO:0000313" key="8">
    <source>
        <dbReference type="Proteomes" id="UP001159364"/>
    </source>
</evidence>
<dbReference type="InterPro" id="IPR036879">
    <property type="entry name" value="TF_MADSbox_sf"/>
</dbReference>
<keyword evidence="5" id="KW-0539">Nucleus</keyword>
<evidence type="ECO:0000256" key="4">
    <source>
        <dbReference type="ARBA" id="ARBA00023163"/>
    </source>
</evidence>
<dbReference type="PROSITE" id="PS50066">
    <property type="entry name" value="MADS_BOX_2"/>
    <property type="match status" value="1"/>
</dbReference>
<evidence type="ECO:0000259" key="6">
    <source>
        <dbReference type="PROSITE" id="PS50066"/>
    </source>
</evidence>
<evidence type="ECO:0000256" key="3">
    <source>
        <dbReference type="ARBA" id="ARBA00023125"/>
    </source>
</evidence>
<keyword evidence="8" id="KW-1185">Reference proteome</keyword>
<dbReference type="SUPFAM" id="SSF55455">
    <property type="entry name" value="SRF-like"/>
    <property type="match status" value="1"/>
</dbReference>
<keyword evidence="2" id="KW-0805">Transcription regulation</keyword>
<dbReference type="GO" id="GO:0000978">
    <property type="term" value="F:RNA polymerase II cis-regulatory region sequence-specific DNA binding"/>
    <property type="evidence" value="ECO:0007669"/>
    <property type="project" value="TreeGrafter"/>
</dbReference>
<comment type="subcellular location">
    <subcellularLocation>
        <location evidence="1">Nucleus</location>
    </subcellularLocation>
</comment>
<evidence type="ECO:0000256" key="1">
    <source>
        <dbReference type="ARBA" id="ARBA00004123"/>
    </source>
</evidence>
<proteinExistence type="predicted"/>
<comment type="caution">
    <text evidence="7">The sequence shown here is derived from an EMBL/GenBank/DDBJ whole genome shotgun (WGS) entry which is preliminary data.</text>
</comment>
<name>A0AAV8SZ28_9ROSI</name>
<dbReference type="SMART" id="SM00432">
    <property type="entry name" value="MADS"/>
    <property type="match status" value="1"/>
</dbReference>
<dbReference type="Gene3D" id="3.40.1810.10">
    <property type="entry name" value="Transcription factor, MADS-box"/>
    <property type="match status" value="1"/>
</dbReference>
<organism evidence="7 8">
    <name type="scientific">Erythroxylum novogranatense</name>
    <dbReference type="NCBI Taxonomy" id="1862640"/>
    <lineage>
        <taxon>Eukaryota</taxon>
        <taxon>Viridiplantae</taxon>
        <taxon>Streptophyta</taxon>
        <taxon>Embryophyta</taxon>
        <taxon>Tracheophyta</taxon>
        <taxon>Spermatophyta</taxon>
        <taxon>Magnoliopsida</taxon>
        <taxon>eudicotyledons</taxon>
        <taxon>Gunneridae</taxon>
        <taxon>Pentapetalae</taxon>
        <taxon>rosids</taxon>
        <taxon>fabids</taxon>
        <taxon>Malpighiales</taxon>
        <taxon>Erythroxylaceae</taxon>
        <taxon>Erythroxylum</taxon>
    </lineage>
</organism>
<evidence type="ECO:0000256" key="5">
    <source>
        <dbReference type="ARBA" id="ARBA00023242"/>
    </source>
</evidence>
<keyword evidence="4" id="KW-0804">Transcription</keyword>
<gene>
    <name evidence="7" type="ORF">K2173_009833</name>
</gene>
<protein>
    <recommendedName>
        <fullName evidence="6">MADS-box domain-containing protein</fullName>
    </recommendedName>
</protein>